<accession>A0A8B9H805</accession>
<evidence type="ECO:0000256" key="6">
    <source>
        <dbReference type="SAM" id="Coils"/>
    </source>
</evidence>
<dbReference type="GO" id="GO:0006606">
    <property type="term" value="P:protein import into nucleus"/>
    <property type="evidence" value="ECO:0007669"/>
    <property type="project" value="InterPro"/>
</dbReference>
<feature type="compositionally biased region" description="Polar residues" evidence="7">
    <location>
        <begin position="1499"/>
        <end position="1510"/>
    </location>
</feature>
<dbReference type="Proteomes" id="UP000694621">
    <property type="component" value="Unplaced"/>
</dbReference>
<feature type="domain" description="NUA/TPR/MLP1-2-like" evidence="10">
    <location>
        <begin position="467"/>
        <end position="561"/>
    </location>
</feature>
<feature type="coiled-coil region" evidence="6">
    <location>
        <begin position="1080"/>
        <end position="1156"/>
    </location>
</feature>
<comment type="similarity">
    <text evidence="2">Belongs to the TPR family.</text>
</comment>
<keyword evidence="4 6" id="KW-0175">Coiled coil</keyword>
<feature type="region of interest" description="Disordered" evidence="7">
    <location>
        <begin position="1786"/>
        <end position="1805"/>
    </location>
</feature>
<dbReference type="Ensembl" id="ENSAMXT00005009664.1">
    <property type="protein sequence ID" value="ENSAMXP00005008637.1"/>
    <property type="gene ID" value="ENSAMXG00005003424.1"/>
</dbReference>
<sequence>MAALLQQALERTELNKLPKAVQNKLEKLLTDQQAELDSLKSGHERYRTDCEQQFFNIEKKLTETQEQLVANSKEHQTVKEENIKLTEELKKLKDTEEEEKSTQQSEPSKAKYELEAENKELLRSVEKKSQELENLSEDFKRISDKLVETSAARNELQLKLDEIQSSELSIQHREKRMEQEKELLQNQNTWLNSELKTKTDELFRLTRDKGKEILQIKCTLESKNEEASRLQKEVTALKKTSETLQKKTEDLLNKLKEEKDQRTAMEEKYRNELNANLRLCTLYKSSAADAEAKNTELSRAVEELNKLLKDSTEANKTTEKKLSDVESSRGKVETELQEKIKNLQKELEESNKRLAEFKRRGVPALTEEELTNLSPTAAAVAKIVKPGMKLMELYNAFVESQDQLQLSKLENKRINKVLDEIVREVETKAPGLKRQKEEYENMQKSMGSLCAKLELAMKEIHKLQKETDEANKRAAVSDRANQRAEKQIADMSQQVRVLLVELEEARGNQVVREDVNSAVSSSSEVLGPRQVAFRSVEELQQQNQNLLAQLREMEEQRERSENEAKSKELEQSLEKVQKEHELLKEQRNQQKQLADSAMRQRDMYRILLETAGVSLPPQGTDSGTQPATPTRPGSMPTRSTPVRAAAADSLQSTQAKAAFKQLNDAFMTYKKEKAENDKLLNEQNERLQRQLSEMMSQKAKLSSQLDFGSKRYEMLQENVNGYRREIDYLRDRVQQLSGTSQRYEQIIHTMTQDLREANEKLAVAEVRCENLRKERDILKQAESRLTQEKESILAEQRSQNLLLTNLKSIQLTMERTEADSRQRYSSQITTLEKEVAQLKKRLEQEVEQRHALERRQDAQLVEAKKQLASQNTVHQKTKELLRSAEQQVSALRQQLNNAENQSSTGKPAVKAAAPGVPQQEVEELQAQLKQLEDQNSDLKERLKSTTTNVEEYRSMVLSLEDHIGKEKQVAEEARAVIENQLKEAQELNKQLDERLREAEKEKQDLQEEKLKAVENVEKHVKELKRSVTDMQTELQEALHRSAAAVTQEQRATQDSQQQAKLASEAQSKYERELMLHAADVEALQAAKKQTQQAAQSIKELEEKAQKATAELQQGRAAWQQQEKSLKEDLVKLRQRVNDLQKQNSMLHEQMEGLNTKMAATVQQQHIVNSQMVAEAAAKPAQVDEAQQEALQASEKEIQNLKTSLTQAQSKTTELEAQVESQQKAVTEREAEVKSLQEQLAQVQPELTRLRTELQEKSSQEEQLRQQITDKEEKTKKAFMGAKQKINQLNSAKEQLAKENEELKQQREELEVRMSALKSQYEGRLSRQERELRDLREQQERHGEQRDEPVEQGTSKNQEQQRPSESRQITLKPTPATDRGRTNFTICSLFSASSTEPPTANIKPTPVTGAASKQPPSSKSTPRASIRPMITPATVTTPTPTATVMPTAQAETQEALQPSEALVEHVTVFGSGSVRSTSPNVQSTQSILTVQQSQATAFVQPTQQQASQEPSAPTMMEAVHSSQMERPSTSTAVFGTVSASTSSSLQKRIREEELESSSDVTDSTQEDLTEPVLKKIRLVQRTVLEDVVAEESNDAEAEAPGDVLEVPDNSEEAFPVVGEVLEEPLSQSVPVDQVSESQQPSESQLSTQDSSDERRQDIVIIELDTDSEEDEEEAEEEAGQYGEEEDEDDEDGDGAMAEEGEESNEGSADVNEPFEGDDTEVQNFFTMEPCPATEPVRELQVTPSTSSTTTASLGPRLPQSPRRLHHTPPPRLNIHPIPELGPPLIQRQTGQARRSSMSRAPQLTPGIGSMQHFFDDDDRMVPSTPTLVVPHRTDGFAEAIHSPQVAGVPRFRFGPPEDMIPPTSSSHSDLGQLASQGGLGMYESPLFLAAHDEESGGRSVPTTPLQVAAPVTVFTETQPSEPASQSVPMVSTSTAGLTVPGEAVPGDDGDDVFMPEAESEGTSGEASLESHSEMDSAQPSDDATLPSTSQEPTSSSAPGTQLT</sequence>
<feature type="region of interest" description="Disordered" evidence="7">
    <location>
        <begin position="553"/>
        <end position="572"/>
    </location>
</feature>
<feature type="region of interest" description="Disordered" evidence="7">
    <location>
        <begin position="1499"/>
        <end position="1566"/>
    </location>
</feature>
<feature type="region of interest" description="Disordered" evidence="7">
    <location>
        <begin position="1588"/>
        <end position="1779"/>
    </location>
</feature>
<dbReference type="InterPro" id="IPR057577">
    <property type="entry name" value="Nucleoprot-TPR/MLP1_dom"/>
</dbReference>
<evidence type="ECO:0000259" key="10">
    <source>
        <dbReference type="Pfam" id="PF25785"/>
    </source>
</evidence>
<feature type="compositionally biased region" description="Acidic residues" evidence="7">
    <location>
        <begin position="1588"/>
        <end position="1598"/>
    </location>
</feature>
<dbReference type="GO" id="GO:0005643">
    <property type="term" value="C:nuclear pore"/>
    <property type="evidence" value="ECO:0007669"/>
    <property type="project" value="TreeGrafter"/>
</dbReference>
<feature type="compositionally biased region" description="Low complexity" evidence="7">
    <location>
        <begin position="1741"/>
        <end position="1751"/>
    </location>
</feature>
<feature type="compositionally biased region" description="Polar residues" evidence="7">
    <location>
        <begin position="617"/>
        <end position="628"/>
    </location>
</feature>
<feature type="compositionally biased region" description="Polar residues" evidence="7">
    <location>
        <begin position="1519"/>
        <end position="1545"/>
    </location>
</feature>
<evidence type="ECO:0000259" key="9">
    <source>
        <dbReference type="Pfam" id="PF25481"/>
    </source>
</evidence>
<feature type="compositionally biased region" description="Polar residues" evidence="7">
    <location>
        <begin position="1786"/>
        <end position="1800"/>
    </location>
</feature>
<feature type="compositionally biased region" description="Low complexity" evidence="7">
    <location>
        <begin position="1625"/>
        <end position="1647"/>
    </location>
</feature>
<evidence type="ECO:0000256" key="2">
    <source>
        <dbReference type="ARBA" id="ARBA00005274"/>
    </source>
</evidence>
<dbReference type="InterPro" id="IPR012929">
    <property type="entry name" value="Nucleoprot-TPR/MLP1-2_dom"/>
</dbReference>
<feature type="domain" description="Nucleoprotein TPR/MPL1" evidence="9">
    <location>
        <begin position="165"/>
        <end position="243"/>
    </location>
</feature>
<feature type="compositionally biased region" description="Acidic residues" evidence="7">
    <location>
        <begin position="1944"/>
        <end position="1958"/>
    </location>
</feature>
<dbReference type="GO" id="GO:0017056">
    <property type="term" value="F:structural constituent of nuclear pore"/>
    <property type="evidence" value="ECO:0007669"/>
    <property type="project" value="TreeGrafter"/>
</dbReference>
<dbReference type="Pfam" id="PF25785">
    <property type="entry name" value="TPR"/>
    <property type="match status" value="1"/>
</dbReference>
<feature type="compositionally biased region" description="Acidic residues" evidence="7">
    <location>
        <begin position="1662"/>
        <end position="1703"/>
    </location>
</feature>
<protein>
    <recommendedName>
        <fullName evidence="3">Nucleoprotein TPR</fullName>
    </recommendedName>
</protein>
<feature type="region of interest" description="Disordered" evidence="7">
    <location>
        <begin position="1916"/>
        <end position="2002"/>
    </location>
</feature>
<dbReference type="Gene3D" id="1.10.287.1490">
    <property type="match status" value="2"/>
</dbReference>
<feature type="compositionally biased region" description="Basic and acidic residues" evidence="7">
    <location>
        <begin position="1335"/>
        <end position="1348"/>
    </location>
</feature>
<feature type="compositionally biased region" description="Low complexity" evidence="7">
    <location>
        <begin position="905"/>
        <end position="919"/>
    </location>
</feature>
<dbReference type="Pfam" id="PF25481">
    <property type="entry name" value="Nucleoprot-TPR"/>
    <property type="match status" value="1"/>
</dbReference>
<feature type="compositionally biased region" description="Polar residues" evidence="7">
    <location>
        <begin position="1916"/>
        <end position="1935"/>
    </location>
</feature>
<dbReference type="Pfam" id="PF07926">
    <property type="entry name" value="TPR_MLP1_2"/>
    <property type="match status" value="1"/>
</dbReference>
<keyword evidence="5" id="KW-0539">Nucleus</keyword>
<comment type="subcellular location">
    <subcellularLocation>
        <location evidence="1">Nucleus</location>
    </subcellularLocation>
</comment>
<evidence type="ECO:0000256" key="7">
    <source>
        <dbReference type="SAM" id="MobiDB-lite"/>
    </source>
</evidence>
<feature type="compositionally biased region" description="Polar residues" evidence="7">
    <location>
        <begin position="1351"/>
        <end position="1370"/>
    </location>
</feature>
<name>A0A8B9H805_ASTMX</name>
<organism evidence="11 12">
    <name type="scientific">Astyanax mexicanus</name>
    <name type="common">Blind cave fish</name>
    <name type="synonym">Astyanax fasciatus mexicanus</name>
    <dbReference type="NCBI Taxonomy" id="7994"/>
    <lineage>
        <taxon>Eukaryota</taxon>
        <taxon>Metazoa</taxon>
        <taxon>Chordata</taxon>
        <taxon>Craniata</taxon>
        <taxon>Vertebrata</taxon>
        <taxon>Euteleostomi</taxon>
        <taxon>Actinopterygii</taxon>
        <taxon>Neopterygii</taxon>
        <taxon>Teleostei</taxon>
        <taxon>Ostariophysi</taxon>
        <taxon>Characiformes</taxon>
        <taxon>Characoidei</taxon>
        <taxon>Acestrorhamphidae</taxon>
        <taxon>Acestrorhamphinae</taxon>
        <taxon>Astyanax</taxon>
    </lineage>
</organism>
<evidence type="ECO:0000313" key="11">
    <source>
        <dbReference type="Ensembl" id="ENSAMXP00005008637.1"/>
    </source>
</evidence>
<feature type="compositionally biased region" description="Polar residues" evidence="7">
    <location>
        <begin position="1381"/>
        <end position="1397"/>
    </location>
</feature>
<evidence type="ECO:0000256" key="4">
    <source>
        <dbReference type="ARBA" id="ARBA00023054"/>
    </source>
</evidence>
<feature type="region of interest" description="Disordered" evidence="7">
    <location>
        <begin position="90"/>
        <end position="112"/>
    </location>
</feature>
<feature type="coiled-coil region" evidence="6">
    <location>
        <begin position="174"/>
        <end position="360"/>
    </location>
</feature>
<evidence type="ECO:0000256" key="5">
    <source>
        <dbReference type="ARBA" id="ARBA00023242"/>
    </source>
</evidence>
<dbReference type="GO" id="GO:0006406">
    <property type="term" value="P:mRNA export from nucleus"/>
    <property type="evidence" value="ECO:0007669"/>
    <property type="project" value="TreeGrafter"/>
</dbReference>
<evidence type="ECO:0000256" key="3">
    <source>
        <dbReference type="ARBA" id="ARBA00019789"/>
    </source>
</evidence>
<dbReference type="GO" id="GO:1901673">
    <property type="term" value="P:regulation of mitotic spindle assembly"/>
    <property type="evidence" value="ECO:0007669"/>
    <property type="project" value="TreeGrafter"/>
</dbReference>
<evidence type="ECO:0000259" key="8">
    <source>
        <dbReference type="Pfam" id="PF07926"/>
    </source>
</evidence>
<evidence type="ECO:0000313" key="12">
    <source>
        <dbReference type="Proteomes" id="UP000694621"/>
    </source>
</evidence>
<feature type="region of interest" description="Disordered" evidence="7">
    <location>
        <begin position="896"/>
        <end position="919"/>
    </location>
</feature>
<feature type="compositionally biased region" description="Polar residues" evidence="7">
    <location>
        <begin position="1974"/>
        <end position="2002"/>
    </location>
</feature>
<evidence type="ECO:0000256" key="1">
    <source>
        <dbReference type="ARBA" id="ARBA00004123"/>
    </source>
</evidence>
<dbReference type="PANTHER" id="PTHR18898">
    <property type="entry name" value="NUCLEOPROTEIN TPR-RELATED"/>
    <property type="match status" value="1"/>
</dbReference>
<dbReference type="InterPro" id="IPR057974">
    <property type="entry name" value="NUA/TPR/MLP1-2-like_dom"/>
</dbReference>
<dbReference type="PANTHER" id="PTHR18898:SF3">
    <property type="entry name" value="NUCLEOPROTEIN TPR"/>
    <property type="match status" value="1"/>
</dbReference>
<feature type="compositionally biased region" description="Polar residues" evidence="7">
    <location>
        <begin position="1413"/>
        <end position="1422"/>
    </location>
</feature>
<feature type="region of interest" description="Disordered" evidence="7">
    <location>
        <begin position="611"/>
        <end position="649"/>
    </location>
</feature>
<feature type="region of interest" description="Disordered" evidence="7">
    <location>
        <begin position="1335"/>
        <end position="1426"/>
    </location>
</feature>
<feature type="domain" description="Nucleoprotein TPR/MLP1-2" evidence="8">
    <location>
        <begin position="1027"/>
        <end position="1152"/>
    </location>
</feature>
<reference evidence="11" key="1">
    <citation type="submission" date="2025-08" db="UniProtKB">
        <authorList>
            <consortium name="Ensembl"/>
        </authorList>
    </citation>
    <scope>IDENTIFICATION</scope>
</reference>
<proteinExistence type="inferred from homology"/>